<evidence type="ECO:0000313" key="2">
    <source>
        <dbReference type="EMBL" id="KAA8819021.1"/>
    </source>
</evidence>
<evidence type="ECO:0000256" key="1">
    <source>
        <dbReference type="SAM" id="MobiDB-lite"/>
    </source>
</evidence>
<protein>
    <submittedName>
        <fullName evidence="3">Uncharacterized protein</fullName>
    </submittedName>
</protein>
<evidence type="ECO:0000313" key="5">
    <source>
        <dbReference type="Proteomes" id="UP000374630"/>
    </source>
</evidence>
<dbReference type="AlphaFoldDB" id="A0A5J5DW96"/>
<keyword evidence="5" id="KW-1185">Reference proteome</keyword>
<gene>
    <name evidence="3" type="ORF">EM848_11290</name>
    <name evidence="2" type="ORF">EMO90_08685</name>
</gene>
<dbReference type="EMBL" id="RZNZ01000012">
    <property type="protein sequence ID" value="KAA8819021.1"/>
    <property type="molecule type" value="Genomic_DNA"/>
</dbReference>
<evidence type="ECO:0000313" key="4">
    <source>
        <dbReference type="Proteomes" id="UP000345527"/>
    </source>
</evidence>
<accession>A0A5J5DW96</accession>
<dbReference type="Proteomes" id="UP000374630">
    <property type="component" value="Unassembled WGS sequence"/>
</dbReference>
<comment type="caution">
    <text evidence="3">The sequence shown here is derived from an EMBL/GenBank/DDBJ whole genome shotgun (WGS) entry which is preliminary data.</text>
</comment>
<dbReference type="EMBL" id="RZOA01000033">
    <property type="protein sequence ID" value="KAA8821198.1"/>
    <property type="molecule type" value="Genomic_DNA"/>
</dbReference>
<dbReference type="RefSeq" id="WP_150355032.1">
    <property type="nucleotide sequence ID" value="NZ_RZNZ01000012.1"/>
</dbReference>
<name>A0A5J5DW96_9BIFI</name>
<feature type="region of interest" description="Disordered" evidence="1">
    <location>
        <begin position="1"/>
        <end position="21"/>
    </location>
</feature>
<reference evidence="4 5" key="1">
    <citation type="journal article" date="2019" name="Syst. Appl. Microbiol.">
        <title>Characterization of Bifidobacterium species in feaces of the Egyptian fruit bat: Description of B. vespertilionis sp. nov. and B. rousetti sp. nov.</title>
        <authorList>
            <person name="Modesto M."/>
            <person name="Satti M."/>
            <person name="Watanabe K."/>
            <person name="Puglisi E."/>
            <person name="Morelli L."/>
            <person name="Huang C.-H."/>
            <person name="Liou J.-S."/>
            <person name="Miyashita M."/>
            <person name="Tamura T."/>
            <person name="Saito S."/>
            <person name="Mori K."/>
            <person name="Huang L."/>
            <person name="Sciavilla P."/>
            <person name="Sandri C."/>
            <person name="Spiezio C."/>
            <person name="Vitali F."/>
            <person name="Cavalieri D."/>
            <person name="Perpetuini G."/>
            <person name="Tofalo R."/>
            <person name="Bonetti A."/>
            <person name="Arita M."/>
            <person name="Mattarelli P."/>
        </authorList>
    </citation>
    <scope>NUCLEOTIDE SEQUENCE [LARGE SCALE GENOMIC DNA]</scope>
    <source>
        <strain evidence="2 5">RST16</strain>
        <strain evidence="3 4">RST8</strain>
    </source>
</reference>
<proteinExistence type="predicted"/>
<dbReference type="Proteomes" id="UP000345527">
    <property type="component" value="Unassembled WGS sequence"/>
</dbReference>
<evidence type="ECO:0000313" key="3">
    <source>
        <dbReference type="EMBL" id="KAA8821198.1"/>
    </source>
</evidence>
<sequence>MSGQVGTIAQGDGQLVLENSDGPPTSVGADFQFTIFKDRQIVNWETFSREHGSLGIPPILMFDYGRCCAKPVHDLRGSSNRELERRQK</sequence>
<organism evidence="3 4">
    <name type="scientific">Bifidobacterium vespertilionis</name>
    <dbReference type="NCBI Taxonomy" id="2562524"/>
    <lineage>
        <taxon>Bacteria</taxon>
        <taxon>Bacillati</taxon>
        <taxon>Actinomycetota</taxon>
        <taxon>Actinomycetes</taxon>
        <taxon>Bifidobacteriales</taxon>
        <taxon>Bifidobacteriaceae</taxon>
        <taxon>Bifidobacterium</taxon>
    </lineage>
</organism>